<proteinExistence type="predicted"/>
<dbReference type="AlphaFoldDB" id="A0A7I8JGV0"/>
<dbReference type="EMBL" id="CACRZD030000012">
    <property type="protein sequence ID" value="CAA6669171.1"/>
    <property type="molecule type" value="Genomic_DNA"/>
</dbReference>
<reference evidence="1 2" key="1">
    <citation type="submission" date="2019-12" db="EMBL/GenBank/DDBJ databases">
        <authorList>
            <person name="Scholz U."/>
            <person name="Mascher M."/>
            <person name="Fiebig A."/>
        </authorList>
    </citation>
    <scope>NUCLEOTIDE SEQUENCE</scope>
</reference>
<name>A0A7I8JGV0_SPIIN</name>
<sequence length="44" mass="5279">MNEFYVILSADFLVKKKVNFFLQTLNKITVKNKYSMLNVEDMFN</sequence>
<organism evidence="1">
    <name type="scientific">Spirodela intermedia</name>
    <name type="common">Intermediate duckweed</name>
    <dbReference type="NCBI Taxonomy" id="51605"/>
    <lineage>
        <taxon>Eukaryota</taxon>
        <taxon>Viridiplantae</taxon>
        <taxon>Streptophyta</taxon>
        <taxon>Embryophyta</taxon>
        <taxon>Tracheophyta</taxon>
        <taxon>Spermatophyta</taxon>
        <taxon>Magnoliopsida</taxon>
        <taxon>Liliopsida</taxon>
        <taxon>Araceae</taxon>
        <taxon>Lemnoideae</taxon>
        <taxon>Spirodela</taxon>
    </lineage>
</organism>
<accession>A0A7I8JGV0</accession>
<gene>
    <name evidence="1" type="ORF">SI7747_12015566</name>
</gene>
<evidence type="ECO:0000313" key="1">
    <source>
        <dbReference type="EMBL" id="CAA2629928.1"/>
    </source>
</evidence>
<dbReference type="EMBL" id="LR743599">
    <property type="protein sequence ID" value="CAA2629928.1"/>
    <property type="molecule type" value="Genomic_DNA"/>
</dbReference>
<protein>
    <submittedName>
        <fullName evidence="1">Uncharacterized protein</fullName>
    </submittedName>
</protein>
<dbReference type="Proteomes" id="UP001189122">
    <property type="component" value="Unassembled WGS sequence"/>
</dbReference>
<evidence type="ECO:0000313" key="2">
    <source>
        <dbReference type="Proteomes" id="UP001189122"/>
    </source>
</evidence>
<keyword evidence="2" id="KW-1185">Reference proteome</keyword>